<keyword evidence="3" id="KW-1185">Reference proteome</keyword>
<name>A0ABN2R384_9ACTN</name>
<accession>A0ABN2R384</accession>
<feature type="domain" description="NADPH-dependent FMN reductase-like" evidence="1">
    <location>
        <begin position="3"/>
        <end position="142"/>
    </location>
</feature>
<evidence type="ECO:0000313" key="3">
    <source>
        <dbReference type="Proteomes" id="UP001499854"/>
    </source>
</evidence>
<dbReference type="PANTHER" id="PTHR30543:SF21">
    <property type="entry name" value="NAD(P)H-DEPENDENT FMN REDUCTASE LOT6"/>
    <property type="match status" value="1"/>
</dbReference>
<gene>
    <name evidence="2" type="ORF">GCM10009838_19400</name>
</gene>
<protein>
    <recommendedName>
        <fullName evidence="1">NADPH-dependent FMN reductase-like domain-containing protein</fullName>
    </recommendedName>
</protein>
<dbReference type="SUPFAM" id="SSF52218">
    <property type="entry name" value="Flavoproteins"/>
    <property type="match status" value="1"/>
</dbReference>
<dbReference type="RefSeq" id="WP_344656606.1">
    <property type="nucleotide sequence ID" value="NZ_BAAAQM010000008.1"/>
</dbReference>
<dbReference type="Gene3D" id="3.40.50.360">
    <property type="match status" value="1"/>
</dbReference>
<dbReference type="InterPro" id="IPR050712">
    <property type="entry name" value="NAD(P)H-dep_reductase"/>
</dbReference>
<comment type="caution">
    <text evidence="2">The sequence shown here is derived from an EMBL/GenBank/DDBJ whole genome shotgun (WGS) entry which is preliminary data.</text>
</comment>
<dbReference type="EMBL" id="BAAAQM010000008">
    <property type="protein sequence ID" value="GAA1962595.1"/>
    <property type="molecule type" value="Genomic_DNA"/>
</dbReference>
<dbReference type="Proteomes" id="UP001499854">
    <property type="component" value="Unassembled WGS sequence"/>
</dbReference>
<evidence type="ECO:0000313" key="2">
    <source>
        <dbReference type="EMBL" id="GAA1962595.1"/>
    </source>
</evidence>
<evidence type="ECO:0000259" key="1">
    <source>
        <dbReference type="Pfam" id="PF03358"/>
    </source>
</evidence>
<organism evidence="2 3">
    <name type="scientific">Catenulispora subtropica</name>
    <dbReference type="NCBI Taxonomy" id="450798"/>
    <lineage>
        <taxon>Bacteria</taxon>
        <taxon>Bacillati</taxon>
        <taxon>Actinomycetota</taxon>
        <taxon>Actinomycetes</taxon>
        <taxon>Catenulisporales</taxon>
        <taxon>Catenulisporaceae</taxon>
        <taxon>Catenulispora</taxon>
    </lineage>
</organism>
<dbReference type="PANTHER" id="PTHR30543">
    <property type="entry name" value="CHROMATE REDUCTASE"/>
    <property type="match status" value="1"/>
</dbReference>
<sequence length="171" mass="17556">MVEVLLLCGSVRKGSSNEAMLRLVEDVAGATYSTVFYEGLGGLPHFNPDLDADPLPEPVAALRAAIAHADALLVCTPEYAGTLPGSFKNLLDWTVGGTEIGEKPTGWINAANPGRGEGAVATLRTVLEYTGAAIVEEACVRIGLADADARARVSAVLGALGNAASQAPAVR</sequence>
<proteinExistence type="predicted"/>
<dbReference type="Pfam" id="PF03358">
    <property type="entry name" value="FMN_red"/>
    <property type="match status" value="1"/>
</dbReference>
<dbReference type="InterPro" id="IPR005025">
    <property type="entry name" value="FMN_Rdtase-like_dom"/>
</dbReference>
<dbReference type="InterPro" id="IPR029039">
    <property type="entry name" value="Flavoprotein-like_sf"/>
</dbReference>
<reference evidence="2 3" key="1">
    <citation type="journal article" date="2019" name="Int. J. Syst. Evol. Microbiol.">
        <title>The Global Catalogue of Microorganisms (GCM) 10K type strain sequencing project: providing services to taxonomists for standard genome sequencing and annotation.</title>
        <authorList>
            <consortium name="The Broad Institute Genomics Platform"/>
            <consortium name="The Broad Institute Genome Sequencing Center for Infectious Disease"/>
            <person name="Wu L."/>
            <person name="Ma J."/>
        </authorList>
    </citation>
    <scope>NUCLEOTIDE SEQUENCE [LARGE SCALE GENOMIC DNA]</scope>
    <source>
        <strain evidence="2 3">JCM 16013</strain>
    </source>
</reference>